<organism evidence="2 3">
    <name type="scientific">Candidatus Synechococcus spongiarum</name>
    <dbReference type="NCBI Taxonomy" id="431041"/>
    <lineage>
        <taxon>Bacteria</taxon>
        <taxon>Bacillati</taxon>
        <taxon>Cyanobacteriota</taxon>
        <taxon>Cyanophyceae</taxon>
        <taxon>Synechococcales</taxon>
        <taxon>Synechococcaceae</taxon>
        <taxon>Synechococcus</taxon>
    </lineage>
</organism>
<keyword evidence="3" id="KW-1185">Reference proteome</keyword>
<feature type="region of interest" description="Disordered" evidence="1">
    <location>
        <begin position="1"/>
        <end position="28"/>
    </location>
</feature>
<dbReference type="Proteomes" id="UP000182631">
    <property type="component" value="Unassembled WGS sequence"/>
</dbReference>
<dbReference type="EMBL" id="FITM01000094">
    <property type="protein sequence ID" value="SAY38837.1"/>
    <property type="molecule type" value="Genomic_DNA"/>
</dbReference>
<evidence type="ECO:0000313" key="2">
    <source>
        <dbReference type="EMBL" id="SAY38837.1"/>
    </source>
</evidence>
<evidence type="ECO:0000313" key="3">
    <source>
        <dbReference type="Proteomes" id="UP000182631"/>
    </source>
</evidence>
<protein>
    <submittedName>
        <fullName evidence="2">Uncharacterized protein</fullName>
    </submittedName>
</protein>
<evidence type="ECO:0000256" key="1">
    <source>
        <dbReference type="SAM" id="MobiDB-lite"/>
    </source>
</evidence>
<gene>
    <name evidence="2" type="ORF">FLM9_873</name>
</gene>
<sequence>MTTLPPQSSDQAAAESPATPVRLLLVDD</sequence>
<feature type="compositionally biased region" description="Polar residues" evidence="1">
    <location>
        <begin position="1"/>
        <end position="11"/>
    </location>
</feature>
<feature type="non-terminal residue" evidence="2">
    <location>
        <position position="28"/>
    </location>
</feature>
<accession>A0A171DGK2</accession>
<reference evidence="3" key="1">
    <citation type="submission" date="2016-02" db="EMBL/GenBank/DDBJ databases">
        <authorList>
            <person name="liu f."/>
        </authorList>
    </citation>
    <scope>NUCLEOTIDE SEQUENCE [LARGE SCALE GENOMIC DNA]</scope>
</reference>
<name>A0A171DGK2_9SYNE</name>
<proteinExistence type="predicted"/>
<dbReference type="AlphaFoldDB" id="A0A171DGK2"/>